<organism evidence="4 5">
    <name type="scientific">Tenebrio molitor</name>
    <name type="common">Yellow mealworm beetle</name>
    <dbReference type="NCBI Taxonomy" id="7067"/>
    <lineage>
        <taxon>Eukaryota</taxon>
        <taxon>Metazoa</taxon>
        <taxon>Ecdysozoa</taxon>
        <taxon>Arthropoda</taxon>
        <taxon>Hexapoda</taxon>
        <taxon>Insecta</taxon>
        <taxon>Pterygota</taxon>
        <taxon>Neoptera</taxon>
        <taxon>Endopterygota</taxon>
        <taxon>Coleoptera</taxon>
        <taxon>Polyphaga</taxon>
        <taxon>Cucujiformia</taxon>
        <taxon>Tenebrionidae</taxon>
        <taxon>Tenebrio</taxon>
    </lineage>
</organism>
<evidence type="ECO:0000313" key="5">
    <source>
        <dbReference type="Proteomes" id="UP000719412"/>
    </source>
</evidence>
<protein>
    <recommendedName>
        <fullName evidence="6">Ankyrin repeat protein</fullName>
    </recommendedName>
</protein>
<dbReference type="EMBL" id="JABDTM020021188">
    <property type="protein sequence ID" value="KAH0816640.1"/>
    <property type="molecule type" value="Genomic_DNA"/>
</dbReference>
<accession>A0A8J6HD65</accession>
<sequence length="484" mass="54742">MTTSETIQIDDDDKDMSSFSASELLKAVKCNRINSIKKYLGDDPHLLEYEYASHDKEKIFIIACNDQYSMENVEGTTLETLINTSSLQWTKYSEPSQNDKWDPIHYTAFNANYEKMKAIVKNLESKNVNSLVYCCKEIVQKYQTNSCDDHPESYSNNPLHILFKYAKRSDTFYDCCNLLIEKGININQADSNGITALDLMEEVDKNRLQIGPKAGEERTDLLKLLSKVQDEKEANGYDGSEDSVSSCTLLQLGCAKGLTAEVEELIKKGAECGKTCTKNPKLPIMIAIEADNEDIVALLLKDLPKDILLKVQKTANSTISEKYLKIVLTHLSREDETICRQYLQETDDKKRTVLHYTVLEEYHKEVTQMLLNMGASIIVKDVYGISPLDSIDNLSYDVTPGTQRGSFLNVFRKEITLITMLRAMVRTQETGQVLPNRKECGGHPTIARTVENEETILNAVEEDVVRWSGKFQLHCSGATSQFLQ</sequence>
<proteinExistence type="predicted"/>
<dbReference type="PANTHER" id="PTHR24198">
    <property type="entry name" value="ANKYRIN REPEAT AND PROTEIN KINASE DOMAIN-CONTAINING PROTEIN"/>
    <property type="match status" value="1"/>
</dbReference>
<keyword evidence="2 3" id="KW-0040">ANK repeat</keyword>
<dbReference type="Gene3D" id="1.25.40.20">
    <property type="entry name" value="Ankyrin repeat-containing domain"/>
    <property type="match status" value="2"/>
</dbReference>
<gene>
    <name evidence="4" type="ORF">GEV33_006151</name>
</gene>
<dbReference type="SMART" id="SM00248">
    <property type="entry name" value="ANK"/>
    <property type="match status" value="5"/>
</dbReference>
<dbReference type="PANTHER" id="PTHR24198:SF165">
    <property type="entry name" value="ANKYRIN REPEAT-CONTAINING PROTEIN-RELATED"/>
    <property type="match status" value="1"/>
</dbReference>
<dbReference type="InterPro" id="IPR036770">
    <property type="entry name" value="Ankyrin_rpt-contain_sf"/>
</dbReference>
<evidence type="ECO:0000256" key="2">
    <source>
        <dbReference type="ARBA" id="ARBA00023043"/>
    </source>
</evidence>
<name>A0A8J6HD65_TENMO</name>
<evidence type="ECO:0008006" key="6">
    <source>
        <dbReference type="Google" id="ProtNLM"/>
    </source>
</evidence>
<evidence type="ECO:0000256" key="3">
    <source>
        <dbReference type="PROSITE-ProRule" id="PRU00023"/>
    </source>
</evidence>
<feature type="repeat" description="ANK" evidence="3">
    <location>
        <begin position="349"/>
        <end position="382"/>
    </location>
</feature>
<evidence type="ECO:0000256" key="1">
    <source>
        <dbReference type="ARBA" id="ARBA00022737"/>
    </source>
</evidence>
<evidence type="ECO:0000313" key="4">
    <source>
        <dbReference type="EMBL" id="KAH0816640.1"/>
    </source>
</evidence>
<reference evidence="4" key="2">
    <citation type="submission" date="2021-08" db="EMBL/GenBank/DDBJ databases">
        <authorList>
            <person name="Eriksson T."/>
        </authorList>
    </citation>
    <scope>NUCLEOTIDE SEQUENCE</scope>
    <source>
        <strain evidence="4">Stoneville</strain>
        <tissue evidence="4">Whole head</tissue>
    </source>
</reference>
<keyword evidence="5" id="KW-1185">Reference proteome</keyword>
<dbReference type="SUPFAM" id="SSF48403">
    <property type="entry name" value="Ankyrin repeat"/>
    <property type="match status" value="1"/>
</dbReference>
<comment type="caution">
    <text evidence="4">The sequence shown here is derived from an EMBL/GenBank/DDBJ whole genome shotgun (WGS) entry which is preliminary data.</text>
</comment>
<dbReference type="InterPro" id="IPR002110">
    <property type="entry name" value="Ankyrin_rpt"/>
</dbReference>
<dbReference type="PROSITE" id="PS50088">
    <property type="entry name" value="ANK_REPEAT"/>
    <property type="match status" value="1"/>
</dbReference>
<dbReference type="AlphaFoldDB" id="A0A8J6HD65"/>
<dbReference type="Proteomes" id="UP000719412">
    <property type="component" value="Unassembled WGS sequence"/>
</dbReference>
<keyword evidence="1" id="KW-0677">Repeat</keyword>
<reference evidence="4" key="1">
    <citation type="journal article" date="2020" name="J Insects Food Feed">
        <title>The yellow mealworm (Tenebrio molitor) genome: a resource for the emerging insects as food and feed industry.</title>
        <authorList>
            <person name="Eriksson T."/>
            <person name="Andere A."/>
            <person name="Kelstrup H."/>
            <person name="Emery V."/>
            <person name="Picard C."/>
        </authorList>
    </citation>
    <scope>NUCLEOTIDE SEQUENCE</scope>
    <source>
        <strain evidence="4">Stoneville</strain>
        <tissue evidence="4">Whole head</tissue>
    </source>
</reference>